<comment type="similarity">
    <text evidence="3">Belongs to the eIF-6 family.</text>
</comment>
<dbReference type="PATRIC" id="fig|66851.6.peg.861"/>
<dbReference type="Pfam" id="PF01912">
    <property type="entry name" value="eIF-6"/>
    <property type="match status" value="1"/>
</dbReference>
<dbReference type="SUPFAM" id="SSF55909">
    <property type="entry name" value="Pentein"/>
    <property type="match status" value="1"/>
</dbReference>
<dbReference type="EMBL" id="LWMU01000055">
    <property type="protein sequence ID" value="KZX13234.1"/>
    <property type="molecule type" value="Genomic_DNA"/>
</dbReference>
<evidence type="ECO:0000256" key="2">
    <source>
        <dbReference type="ARBA" id="ARBA00022917"/>
    </source>
</evidence>
<proteinExistence type="inferred from homology"/>
<dbReference type="PANTHER" id="PTHR10784">
    <property type="entry name" value="TRANSLATION INITIATION FACTOR 6"/>
    <property type="match status" value="1"/>
</dbReference>
<evidence type="ECO:0000256" key="3">
    <source>
        <dbReference type="HAMAP-Rule" id="MF_00032"/>
    </source>
</evidence>
<comment type="function">
    <text evidence="3">Binds to the 50S ribosomal subunit and prevents its association with the 30S ribosomal subunit to form the 70S initiation complex.</text>
</comment>
<comment type="caution">
    <text evidence="4">The sequence shown here is derived from an EMBL/GenBank/DDBJ whole genome shotgun (WGS) entry which is preliminary data.</text>
</comment>
<name>A0A166BEJ8_METOA</name>
<dbReference type="RefSeq" id="WP_042693596.1">
    <property type="nucleotide sequence ID" value="NZ_CABMAB010000023.1"/>
</dbReference>
<dbReference type="OrthoDB" id="33582at2157"/>
<evidence type="ECO:0000313" key="5">
    <source>
        <dbReference type="Proteomes" id="UP000077428"/>
    </source>
</evidence>
<dbReference type="NCBIfam" id="NF003133">
    <property type="entry name" value="PRK04046.2-5"/>
    <property type="match status" value="1"/>
</dbReference>
<evidence type="ECO:0000256" key="1">
    <source>
        <dbReference type="ARBA" id="ARBA00022540"/>
    </source>
</evidence>
<gene>
    <name evidence="3" type="primary">eif6</name>
    <name evidence="4" type="ORF">MBORA_07840</name>
</gene>
<protein>
    <recommendedName>
        <fullName evidence="3">Translation initiation factor 6</fullName>
        <shortName evidence="3">aIF-6</shortName>
    </recommendedName>
</protein>
<accession>A0A166BEJ8</accession>
<sequence length="230" mass="24469">MLKRVDIVGNPNLGVFILATDKVVLVPYNLSDEKIEIINDTLKVDVVRASVSGSSLIGSLAVANSNGIVVSPHVLDREIKQFEDLGFDVATIPDKYTAIGNIVATNDNGAIASPFLSNESIKIIKRTLDVNVESTSMVGRDIIGSVISVTNKGFLIDKNAVETELDFAQEVFDVEGDIGTVGKGISLVGACSIANSYGAIVAKDSTGPEMARVEEALGFLDDLYNHEELI</sequence>
<dbReference type="STRING" id="66851.MBORA_07840"/>
<dbReference type="GO" id="GO:0042256">
    <property type="term" value="P:cytosolic ribosome assembly"/>
    <property type="evidence" value="ECO:0007669"/>
    <property type="project" value="InterPro"/>
</dbReference>
<dbReference type="HAMAP" id="MF_00032">
    <property type="entry name" value="eIF_6"/>
    <property type="match status" value="1"/>
</dbReference>
<organism evidence="4 5">
    <name type="scientific">Methanobrevibacter oralis</name>
    <dbReference type="NCBI Taxonomy" id="66851"/>
    <lineage>
        <taxon>Archaea</taxon>
        <taxon>Methanobacteriati</taxon>
        <taxon>Methanobacteriota</taxon>
        <taxon>Methanomada group</taxon>
        <taxon>Methanobacteria</taxon>
        <taxon>Methanobacteriales</taxon>
        <taxon>Methanobacteriaceae</taxon>
        <taxon>Methanobrevibacter</taxon>
    </lineage>
</organism>
<reference evidence="5" key="1">
    <citation type="journal article" date="2016" name="Genome Announc.">
        <title>Draft Genome Sequences of Methanobrevibacter curvatus DSM11111, Methanobrevibacter cuticularis DSM11139, Methanobrevibacter filiformis DSM11501, and Methanobrevibacter oralis DSM7256.</title>
        <authorList>
            <person name="Poehlein A."/>
            <person name="Seedorf H."/>
        </authorList>
    </citation>
    <scope>NUCLEOTIDE SEQUENCE [LARGE SCALE GENOMIC DNA]</scope>
    <source>
        <strain evidence="5">DSM 7256 / JCM 30027 / ZR</strain>
    </source>
</reference>
<keyword evidence="1 3" id="KW-0396">Initiation factor</keyword>
<dbReference type="NCBIfam" id="TIGR00323">
    <property type="entry name" value="eIF-6"/>
    <property type="match status" value="1"/>
</dbReference>
<dbReference type="AlphaFoldDB" id="A0A166BEJ8"/>
<dbReference type="InterPro" id="IPR002769">
    <property type="entry name" value="eIF6"/>
</dbReference>
<keyword evidence="5" id="KW-1185">Reference proteome</keyword>
<dbReference type="Proteomes" id="UP000077428">
    <property type="component" value="Unassembled WGS sequence"/>
</dbReference>
<dbReference type="SMART" id="SM00654">
    <property type="entry name" value="eIF6"/>
    <property type="match status" value="1"/>
</dbReference>
<dbReference type="GO" id="GO:0043022">
    <property type="term" value="F:ribosome binding"/>
    <property type="evidence" value="ECO:0007669"/>
    <property type="project" value="InterPro"/>
</dbReference>
<dbReference type="GO" id="GO:0003743">
    <property type="term" value="F:translation initiation factor activity"/>
    <property type="evidence" value="ECO:0007669"/>
    <property type="project" value="UniProtKB-UniRule"/>
</dbReference>
<keyword evidence="2 3" id="KW-0648">Protein biosynthesis</keyword>
<evidence type="ECO:0000313" key="4">
    <source>
        <dbReference type="EMBL" id="KZX13234.1"/>
    </source>
</evidence>
<dbReference type="Gene3D" id="3.75.10.10">
    <property type="entry name" value="L-arginine/glycine Amidinotransferase, Chain A"/>
    <property type="match status" value="1"/>
</dbReference>
<dbReference type="PIRSF" id="PIRSF006413">
    <property type="entry name" value="IF-6"/>
    <property type="match status" value="1"/>
</dbReference>